<sequence length="252" mass="27737">MAMDESTNKGGLESKGSDAEIPKRRSIHEIRLGGYCSKMKFPKLGDDSYAGSSIIRRMVVKGYDTSPPTPREDVEEALRKHFASRGITLIHADVPVDFDTRALCSYGFIYVYEEYEAEALKLEGSDMGEGRILEVTSYPFEDHHLDHVFPPTNPSDDMLQRTLKITGFDPSLDDDDVDKMLLEFLPDSGVMTSSNGSALVVIFGLDNMVKALKFSGTSVRGSKISVKTVLPIKLVRCGLSSAARFALGKKEA</sequence>
<name>A0A9W3BRK6_RAPSA</name>
<organism evidence="2 3">
    <name type="scientific">Raphanus sativus</name>
    <name type="common">Radish</name>
    <name type="synonym">Raphanus raphanistrum var. sativus</name>
    <dbReference type="NCBI Taxonomy" id="3726"/>
    <lineage>
        <taxon>Eukaryota</taxon>
        <taxon>Viridiplantae</taxon>
        <taxon>Streptophyta</taxon>
        <taxon>Embryophyta</taxon>
        <taxon>Tracheophyta</taxon>
        <taxon>Spermatophyta</taxon>
        <taxon>Magnoliopsida</taxon>
        <taxon>eudicotyledons</taxon>
        <taxon>Gunneridae</taxon>
        <taxon>Pentapetalae</taxon>
        <taxon>rosids</taxon>
        <taxon>malvids</taxon>
        <taxon>Brassicales</taxon>
        <taxon>Brassicaceae</taxon>
        <taxon>Brassiceae</taxon>
        <taxon>Raphanus</taxon>
    </lineage>
</organism>
<dbReference type="Proteomes" id="UP000504610">
    <property type="component" value="Chromosome 5"/>
</dbReference>
<dbReference type="KEGG" id="rsz:108860939"/>
<keyword evidence="2" id="KW-1185">Reference proteome</keyword>
<protein>
    <submittedName>
        <fullName evidence="3">Uncharacterized protein LOC108860939</fullName>
    </submittedName>
</protein>
<dbReference type="GeneID" id="108860939"/>
<dbReference type="RefSeq" id="XP_056841931.1">
    <property type="nucleotide sequence ID" value="XM_056985951.1"/>
</dbReference>
<dbReference type="AlphaFoldDB" id="A0A9W3BRK6"/>
<feature type="region of interest" description="Disordered" evidence="1">
    <location>
        <begin position="1"/>
        <end position="20"/>
    </location>
</feature>
<evidence type="ECO:0000313" key="2">
    <source>
        <dbReference type="Proteomes" id="UP000504610"/>
    </source>
</evidence>
<reference evidence="3" key="2">
    <citation type="submission" date="2025-08" db="UniProtKB">
        <authorList>
            <consortium name="RefSeq"/>
        </authorList>
    </citation>
    <scope>IDENTIFICATION</scope>
    <source>
        <tissue evidence="3">Leaf</tissue>
    </source>
</reference>
<reference evidence="2" key="1">
    <citation type="journal article" date="2019" name="Database">
        <title>The radish genome database (RadishGD): an integrated information resource for radish genomics.</title>
        <authorList>
            <person name="Yu H.J."/>
            <person name="Baek S."/>
            <person name="Lee Y.J."/>
            <person name="Cho A."/>
            <person name="Mun J.H."/>
        </authorList>
    </citation>
    <scope>NUCLEOTIDE SEQUENCE [LARGE SCALE GENOMIC DNA]</scope>
    <source>
        <strain evidence="2">cv. WK10039</strain>
    </source>
</reference>
<evidence type="ECO:0000256" key="1">
    <source>
        <dbReference type="SAM" id="MobiDB-lite"/>
    </source>
</evidence>
<accession>A0A9W3BRK6</accession>
<dbReference type="OrthoDB" id="1085421at2759"/>
<gene>
    <name evidence="3" type="primary">LOC108860939</name>
</gene>
<evidence type="ECO:0000313" key="3">
    <source>
        <dbReference type="RefSeq" id="XP_056841931.1"/>
    </source>
</evidence>
<proteinExistence type="predicted"/>